<feature type="region of interest" description="Disordered" evidence="1">
    <location>
        <begin position="1"/>
        <end position="24"/>
    </location>
</feature>
<dbReference type="EMBL" id="OX459951">
    <property type="protein sequence ID" value="CAI9157308.1"/>
    <property type="molecule type" value="Genomic_DNA"/>
</dbReference>
<gene>
    <name evidence="2" type="ORF">MRATA1EN1_LOCUS6270</name>
</gene>
<dbReference type="Proteomes" id="UP001176941">
    <property type="component" value="Chromosome 15"/>
</dbReference>
<keyword evidence="3" id="KW-1185">Reference proteome</keyword>
<reference evidence="2" key="1">
    <citation type="submission" date="2023-04" db="EMBL/GenBank/DDBJ databases">
        <authorList>
            <consortium name="ELIXIR-Norway"/>
        </authorList>
    </citation>
    <scope>NUCLEOTIDE SEQUENCE [LARGE SCALE GENOMIC DNA]</scope>
</reference>
<feature type="compositionally biased region" description="Basic and acidic residues" evidence="1">
    <location>
        <begin position="15"/>
        <end position="24"/>
    </location>
</feature>
<protein>
    <submittedName>
        <fullName evidence="2">Uncharacterized protein</fullName>
    </submittedName>
</protein>
<evidence type="ECO:0000256" key="1">
    <source>
        <dbReference type="SAM" id="MobiDB-lite"/>
    </source>
</evidence>
<accession>A0ABN8YA22</accession>
<feature type="region of interest" description="Disordered" evidence="1">
    <location>
        <begin position="39"/>
        <end position="68"/>
    </location>
</feature>
<sequence length="101" mass="10739">MAEDSPPAGPIWGRAGREGRSHETERVGACEAICGCPEPLPWKPPQQAPGTHSTHHVPPRDGTAKASLRAGISGGNFLVLCLHRRTVAGYQRSPSKEALSH</sequence>
<evidence type="ECO:0000313" key="2">
    <source>
        <dbReference type="EMBL" id="CAI9157308.1"/>
    </source>
</evidence>
<evidence type="ECO:0000313" key="3">
    <source>
        <dbReference type="Proteomes" id="UP001176941"/>
    </source>
</evidence>
<name>A0ABN8YA22_RANTA</name>
<proteinExistence type="predicted"/>
<organism evidence="2 3">
    <name type="scientific">Rangifer tarandus platyrhynchus</name>
    <name type="common">Svalbard reindeer</name>
    <dbReference type="NCBI Taxonomy" id="3082113"/>
    <lineage>
        <taxon>Eukaryota</taxon>
        <taxon>Metazoa</taxon>
        <taxon>Chordata</taxon>
        <taxon>Craniata</taxon>
        <taxon>Vertebrata</taxon>
        <taxon>Euteleostomi</taxon>
        <taxon>Mammalia</taxon>
        <taxon>Eutheria</taxon>
        <taxon>Laurasiatheria</taxon>
        <taxon>Artiodactyla</taxon>
        <taxon>Ruminantia</taxon>
        <taxon>Pecora</taxon>
        <taxon>Cervidae</taxon>
        <taxon>Odocoileinae</taxon>
        <taxon>Rangifer</taxon>
    </lineage>
</organism>